<dbReference type="GO" id="GO:0015288">
    <property type="term" value="F:porin activity"/>
    <property type="evidence" value="ECO:0007669"/>
    <property type="project" value="TreeGrafter"/>
</dbReference>
<accession>A0A1J5QSF0</accession>
<protein>
    <submittedName>
        <fullName evidence="8">Outer membrane protein TolC</fullName>
    </submittedName>
</protein>
<dbReference type="PANTHER" id="PTHR30026">
    <property type="entry name" value="OUTER MEMBRANE PROTEIN TOLC"/>
    <property type="match status" value="1"/>
</dbReference>
<keyword evidence="5" id="KW-0472">Membrane</keyword>
<dbReference type="InterPro" id="IPR051906">
    <property type="entry name" value="TolC-like"/>
</dbReference>
<gene>
    <name evidence="8" type="primary">tolC_15</name>
    <name evidence="8" type="ORF">GALL_318790</name>
</gene>
<dbReference type="NCBIfam" id="TIGR01844">
    <property type="entry name" value="type_I_sec_TolC"/>
    <property type="match status" value="1"/>
</dbReference>
<dbReference type="GO" id="GO:1990281">
    <property type="term" value="C:efflux pump complex"/>
    <property type="evidence" value="ECO:0007669"/>
    <property type="project" value="TreeGrafter"/>
</dbReference>
<dbReference type="AlphaFoldDB" id="A0A1J5QSF0"/>
<comment type="subcellular location">
    <subcellularLocation>
        <location evidence="1">Cell outer membrane</location>
    </subcellularLocation>
</comment>
<evidence type="ECO:0000256" key="5">
    <source>
        <dbReference type="ARBA" id="ARBA00023136"/>
    </source>
</evidence>
<keyword evidence="2" id="KW-0813">Transport</keyword>
<sequence>MRHPHFKPLRRSGAYLPDVCVQLRRRARILAALALVLGLACAARAETLIQVFAQAQQYSPALRSAQANYQAALSRVPLARSRQLPQLTAGASLSENAQDNSENPLLQRFGFPTNWDYIARDINLTATQSLYRPADGINVSQAEIGARIAYTQLAYQNQNLMVQVAAAYFSVLSAQDSLRSLREQHKAIRQQLASARRNFAAGNGTIVDVRDAQARDDLTGAKVIAARNQVALADSALQQLTGRVPGRLAGLTADIRLPDPGGDLQHWAQAAQGRNLVVEQARLAVEVARLEAKKAATGHLPTVDAYARLDHASTSGGSNLFPFGNRADIASIGVQVQVPIFTGYGVQSHVQETAHLLDKAQADLDTARLAAAQDARAAYLGLESGRAQVKALQTAVRSSQSSLQANETGYKVGVRVNIDVLNALSQLFDMQRQADQARYDVLVSALRLKLAAGELDQQDLDTINALLQPASP</sequence>
<evidence type="ECO:0000256" key="4">
    <source>
        <dbReference type="ARBA" id="ARBA00022692"/>
    </source>
</evidence>
<evidence type="ECO:0000313" key="8">
    <source>
        <dbReference type="EMBL" id="OIQ86274.1"/>
    </source>
</evidence>
<evidence type="ECO:0000256" key="6">
    <source>
        <dbReference type="ARBA" id="ARBA00023237"/>
    </source>
</evidence>
<reference evidence="8" key="1">
    <citation type="submission" date="2016-10" db="EMBL/GenBank/DDBJ databases">
        <title>Sequence of Gallionella enrichment culture.</title>
        <authorList>
            <person name="Poehlein A."/>
            <person name="Muehling M."/>
            <person name="Daniel R."/>
        </authorList>
    </citation>
    <scope>NUCLEOTIDE SEQUENCE</scope>
</reference>
<organism evidence="8">
    <name type="scientific">mine drainage metagenome</name>
    <dbReference type="NCBI Taxonomy" id="410659"/>
    <lineage>
        <taxon>unclassified sequences</taxon>
        <taxon>metagenomes</taxon>
        <taxon>ecological metagenomes</taxon>
    </lineage>
</organism>
<proteinExistence type="predicted"/>
<evidence type="ECO:0000256" key="3">
    <source>
        <dbReference type="ARBA" id="ARBA00022452"/>
    </source>
</evidence>
<dbReference type="InterPro" id="IPR003423">
    <property type="entry name" value="OMP_efflux"/>
</dbReference>
<evidence type="ECO:0000256" key="7">
    <source>
        <dbReference type="SAM" id="Coils"/>
    </source>
</evidence>
<keyword evidence="7" id="KW-0175">Coiled coil</keyword>
<feature type="coiled-coil region" evidence="7">
    <location>
        <begin position="171"/>
        <end position="198"/>
    </location>
</feature>
<keyword evidence="6" id="KW-0998">Cell outer membrane</keyword>
<dbReference type="GO" id="GO:0009279">
    <property type="term" value="C:cell outer membrane"/>
    <property type="evidence" value="ECO:0007669"/>
    <property type="project" value="UniProtKB-SubCell"/>
</dbReference>
<dbReference type="Gene3D" id="1.20.1600.10">
    <property type="entry name" value="Outer membrane efflux proteins (OEP)"/>
    <property type="match status" value="1"/>
</dbReference>
<evidence type="ECO:0000256" key="2">
    <source>
        <dbReference type="ARBA" id="ARBA00022448"/>
    </source>
</evidence>
<dbReference type="GO" id="GO:0015562">
    <property type="term" value="F:efflux transmembrane transporter activity"/>
    <property type="evidence" value="ECO:0007669"/>
    <property type="project" value="InterPro"/>
</dbReference>
<comment type="caution">
    <text evidence="8">The sequence shown here is derived from an EMBL/GenBank/DDBJ whole genome shotgun (WGS) entry which is preliminary data.</text>
</comment>
<dbReference type="InterPro" id="IPR010130">
    <property type="entry name" value="T1SS_OMP_TolC"/>
</dbReference>
<keyword evidence="3" id="KW-1134">Transmembrane beta strand</keyword>
<name>A0A1J5QSF0_9ZZZZ</name>
<dbReference type="PANTHER" id="PTHR30026:SF20">
    <property type="entry name" value="OUTER MEMBRANE PROTEIN TOLC"/>
    <property type="match status" value="1"/>
</dbReference>
<evidence type="ECO:0000256" key="1">
    <source>
        <dbReference type="ARBA" id="ARBA00004442"/>
    </source>
</evidence>
<keyword evidence="4" id="KW-0812">Transmembrane</keyword>
<dbReference type="Pfam" id="PF02321">
    <property type="entry name" value="OEP"/>
    <property type="match status" value="2"/>
</dbReference>
<dbReference type="SUPFAM" id="SSF56954">
    <property type="entry name" value="Outer membrane efflux proteins (OEP)"/>
    <property type="match status" value="1"/>
</dbReference>
<dbReference type="EMBL" id="MLJW01000490">
    <property type="protein sequence ID" value="OIQ86274.1"/>
    <property type="molecule type" value="Genomic_DNA"/>
</dbReference>